<feature type="compositionally biased region" description="Basic and acidic residues" evidence="1">
    <location>
        <begin position="171"/>
        <end position="188"/>
    </location>
</feature>
<dbReference type="InterPro" id="IPR025646">
    <property type="entry name" value="DUF4350"/>
</dbReference>
<feature type="compositionally biased region" description="Acidic residues" evidence="1">
    <location>
        <begin position="210"/>
        <end position="219"/>
    </location>
</feature>
<gene>
    <name evidence="3" type="ORF">GCM10025791_25400</name>
</gene>
<name>A0AAV3U3H2_9ALTE</name>
<accession>A0AAV3U3H2</accession>
<dbReference type="Proteomes" id="UP001409585">
    <property type="component" value="Unassembled WGS sequence"/>
</dbReference>
<dbReference type="RefSeq" id="WP_345422602.1">
    <property type="nucleotide sequence ID" value="NZ_AP031496.1"/>
</dbReference>
<keyword evidence="4" id="KW-1185">Reference proteome</keyword>
<feature type="region of interest" description="Disordered" evidence="1">
    <location>
        <begin position="154"/>
        <end position="219"/>
    </location>
</feature>
<dbReference type="Pfam" id="PF14258">
    <property type="entry name" value="DUF4350"/>
    <property type="match status" value="1"/>
</dbReference>
<dbReference type="AlphaFoldDB" id="A0AAV3U3H2"/>
<evidence type="ECO:0000256" key="1">
    <source>
        <dbReference type="SAM" id="MobiDB-lite"/>
    </source>
</evidence>
<comment type="caution">
    <text evidence="3">The sequence shown here is derived from an EMBL/GenBank/DDBJ whole genome shotgun (WGS) entry which is preliminary data.</text>
</comment>
<evidence type="ECO:0000313" key="3">
    <source>
        <dbReference type="EMBL" id="GAA4945169.1"/>
    </source>
</evidence>
<evidence type="ECO:0000259" key="2">
    <source>
        <dbReference type="Pfam" id="PF14258"/>
    </source>
</evidence>
<feature type="compositionally biased region" description="Basic and acidic residues" evidence="1">
    <location>
        <begin position="196"/>
        <end position="209"/>
    </location>
</feature>
<protein>
    <submittedName>
        <fullName evidence="3">DUF4350 domain-containing protein</fullName>
    </submittedName>
</protein>
<reference evidence="4" key="1">
    <citation type="journal article" date="2019" name="Int. J. Syst. Evol. Microbiol.">
        <title>The Global Catalogue of Microorganisms (GCM) 10K type strain sequencing project: providing services to taxonomists for standard genome sequencing and annotation.</title>
        <authorList>
            <consortium name="The Broad Institute Genomics Platform"/>
            <consortium name="The Broad Institute Genome Sequencing Center for Infectious Disease"/>
            <person name="Wu L."/>
            <person name="Ma J."/>
        </authorList>
    </citation>
    <scope>NUCLEOTIDE SEQUENCE [LARGE SCALE GENOMIC DNA]</scope>
    <source>
        <strain evidence="4">JCM 19134</strain>
    </source>
</reference>
<sequence length="477" mass="53948">MSNQKILLVVAFFVLLPATLFLTLFESYEDTKSLGWSQQAHTNPYLAAQMYLESTGRSASSSYSLQDVLPFADQDTIIIGEEARVIASSHQQALQQWVENGGHLIIASQLNDDQDSHMVLPWLDIELYATECGCSVYGYYEDELDWIDDSLDQETTGEETSTALDNEPDQDPDHRQDQEFEQKQEQKVPEAPLEQSQREDDKPPVPEAKDEAEDEAEDSAQEYLAELDETLVTTLQFGDEDIEYTILFNPAFGLYHAYMDEAEDDGSVLNPFYWRGSDWAAHFVQFTVGDGLVTVMSDSEIWKNTSVEEQDHAYLLTALTDEEGQVLFVIGSDMPSLLELIWRYAKEVVISGIVCLVAWLVYRGRRFAPALPVASLERRSLAEHLQAVAAFHWRARDPQTLIESLQSEIDQLANRNIAGYSQLQLQQQHQALANFSHLPLAQLASAMGAEHEHSEHRFTETVKTLQVLRRHLLTPAS</sequence>
<proteinExistence type="predicted"/>
<evidence type="ECO:0000313" key="4">
    <source>
        <dbReference type="Proteomes" id="UP001409585"/>
    </source>
</evidence>
<feature type="domain" description="DUF4350" evidence="2">
    <location>
        <begin position="39"/>
        <end position="320"/>
    </location>
</feature>
<organism evidence="3 4">
    <name type="scientific">Halioxenophilus aromaticivorans</name>
    <dbReference type="NCBI Taxonomy" id="1306992"/>
    <lineage>
        <taxon>Bacteria</taxon>
        <taxon>Pseudomonadati</taxon>
        <taxon>Pseudomonadota</taxon>
        <taxon>Gammaproteobacteria</taxon>
        <taxon>Alteromonadales</taxon>
        <taxon>Alteromonadaceae</taxon>
        <taxon>Halioxenophilus</taxon>
    </lineage>
</organism>
<dbReference type="EMBL" id="BAABLX010000024">
    <property type="protein sequence ID" value="GAA4945169.1"/>
    <property type="molecule type" value="Genomic_DNA"/>
</dbReference>